<accession>A0A9P7H4A1</accession>
<evidence type="ECO:0000259" key="13">
    <source>
        <dbReference type="SMART" id="SM00829"/>
    </source>
</evidence>
<dbReference type="SUPFAM" id="SSF50129">
    <property type="entry name" value="GroES-like"/>
    <property type="match status" value="1"/>
</dbReference>
<dbReference type="Pfam" id="PF00400">
    <property type="entry name" value="WD40"/>
    <property type="match status" value="1"/>
</dbReference>
<comment type="similarity">
    <text evidence="2 11">Belongs to the zinc-containing alcohol dehydrogenase family.</text>
</comment>
<keyword evidence="7" id="KW-0521">NADP</keyword>
<dbReference type="InterPro" id="IPR001680">
    <property type="entry name" value="WD40_rpt"/>
</dbReference>
<reference evidence="14" key="1">
    <citation type="submission" date="2021-04" db="EMBL/GenBank/DDBJ databases">
        <title>Draft genome of Fusarium avenaceum strain F156N33, isolated from an atmospheric sample in Virginia.</title>
        <authorList>
            <person name="Yang S."/>
            <person name="Vinatzer B.A."/>
            <person name="Coleman J."/>
        </authorList>
    </citation>
    <scope>NUCLEOTIDE SEQUENCE</scope>
    <source>
        <strain evidence="14">F156N33</strain>
    </source>
</reference>
<evidence type="ECO:0000256" key="3">
    <source>
        <dbReference type="ARBA" id="ARBA00011738"/>
    </source>
</evidence>
<dbReference type="InterPro" id="IPR013149">
    <property type="entry name" value="ADH-like_C"/>
</dbReference>
<evidence type="ECO:0000256" key="7">
    <source>
        <dbReference type="ARBA" id="ARBA00022857"/>
    </source>
</evidence>
<dbReference type="SUPFAM" id="SSF50969">
    <property type="entry name" value="YVTN repeat-like/Quinoprotein amine dehydrogenase"/>
    <property type="match status" value="1"/>
</dbReference>
<keyword evidence="15" id="KW-1185">Reference proteome</keyword>
<dbReference type="InterPro" id="IPR015943">
    <property type="entry name" value="WD40/YVTN_repeat-like_dom_sf"/>
</dbReference>
<comment type="catalytic activity">
    <reaction evidence="10">
        <text>a primary alcohol + NADP(+) = an aldehyde + NADPH + H(+)</text>
        <dbReference type="Rhea" id="RHEA:15937"/>
        <dbReference type="ChEBI" id="CHEBI:15378"/>
        <dbReference type="ChEBI" id="CHEBI:15734"/>
        <dbReference type="ChEBI" id="CHEBI:17478"/>
        <dbReference type="ChEBI" id="CHEBI:57783"/>
        <dbReference type="ChEBI" id="CHEBI:58349"/>
        <dbReference type="EC" id="1.1.1.2"/>
    </reaction>
    <physiologicalReaction direction="left-to-right" evidence="10">
        <dbReference type="Rhea" id="RHEA:15938"/>
    </physiologicalReaction>
    <physiologicalReaction direction="right-to-left" evidence="10">
        <dbReference type="Rhea" id="RHEA:15939"/>
    </physiologicalReaction>
</comment>
<dbReference type="InterPro" id="IPR013154">
    <property type="entry name" value="ADH-like_N"/>
</dbReference>
<protein>
    <recommendedName>
        <fullName evidence="9">alcohol dehydrogenase (NADP(+))</fullName>
        <ecNumber evidence="9">1.1.1.2</ecNumber>
    </recommendedName>
</protein>
<comment type="cofactor">
    <cofactor evidence="1 11">
        <name>Zn(2+)</name>
        <dbReference type="ChEBI" id="CHEBI:29105"/>
    </cofactor>
</comment>
<evidence type="ECO:0000313" key="14">
    <source>
        <dbReference type="EMBL" id="KAG5661489.1"/>
    </source>
</evidence>
<dbReference type="InterPro" id="IPR020843">
    <property type="entry name" value="ER"/>
</dbReference>
<dbReference type="AlphaFoldDB" id="A0A9P7H4A1"/>
<feature type="domain" description="Enoyl reductase (ER)" evidence="13">
    <location>
        <begin position="11"/>
        <end position="345"/>
    </location>
</feature>
<evidence type="ECO:0000256" key="2">
    <source>
        <dbReference type="ARBA" id="ARBA00008072"/>
    </source>
</evidence>
<dbReference type="GO" id="GO:0008270">
    <property type="term" value="F:zinc ion binding"/>
    <property type="evidence" value="ECO:0007669"/>
    <property type="project" value="InterPro"/>
</dbReference>
<feature type="compositionally biased region" description="Low complexity" evidence="12">
    <location>
        <begin position="384"/>
        <end position="399"/>
    </location>
</feature>
<keyword evidence="4" id="KW-0597">Phosphoprotein</keyword>
<evidence type="ECO:0000256" key="1">
    <source>
        <dbReference type="ARBA" id="ARBA00001947"/>
    </source>
</evidence>
<keyword evidence="6 11" id="KW-0862">Zinc</keyword>
<dbReference type="GO" id="GO:0008106">
    <property type="term" value="F:alcohol dehydrogenase (NADP+) activity"/>
    <property type="evidence" value="ECO:0007669"/>
    <property type="project" value="UniProtKB-EC"/>
</dbReference>
<dbReference type="Pfam" id="PF08240">
    <property type="entry name" value="ADH_N"/>
    <property type="match status" value="1"/>
</dbReference>
<dbReference type="FunFam" id="3.40.50.720:FF:000158">
    <property type="entry name" value="Zinc-binding alcohol dehydrogenase"/>
    <property type="match status" value="1"/>
</dbReference>
<evidence type="ECO:0000256" key="12">
    <source>
        <dbReference type="SAM" id="MobiDB-lite"/>
    </source>
</evidence>
<dbReference type="GO" id="GO:0006066">
    <property type="term" value="P:alcohol metabolic process"/>
    <property type="evidence" value="ECO:0007669"/>
    <property type="project" value="UniProtKB-ARBA"/>
</dbReference>
<organism evidence="14 15">
    <name type="scientific">Fusarium avenaceum</name>
    <dbReference type="NCBI Taxonomy" id="40199"/>
    <lineage>
        <taxon>Eukaryota</taxon>
        <taxon>Fungi</taxon>
        <taxon>Dikarya</taxon>
        <taxon>Ascomycota</taxon>
        <taxon>Pezizomycotina</taxon>
        <taxon>Sordariomycetes</taxon>
        <taxon>Hypocreomycetidae</taxon>
        <taxon>Hypocreales</taxon>
        <taxon>Nectriaceae</taxon>
        <taxon>Fusarium</taxon>
        <taxon>Fusarium tricinctum species complex</taxon>
    </lineage>
</organism>
<dbReference type="InterPro" id="IPR047109">
    <property type="entry name" value="CAD-like"/>
</dbReference>
<dbReference type="SMART" id="SM00320">
    <property type="entry name" value="WD40"/>
    <property type="match status" value="3"/>
</dbReference>
<dbReference type="EC" id="1.1.1.2" evidence="9"/>
<dbReference type="InterPro" id="IPR011044">
    <property type="entry name" value="Quino_amine_DH_bsu"/>
</dbReference>
<evidence type="ECO:0000256" key="4">
    <source>
        <dbReference type="ARBA" id="ARBA00022553"/>
    </source>
</evidence>
<comment type="caution">
    <text evidence="14">The sequence shown here is derived from an EMBL/GenBank/DDBJ whole genome shotgun (WGS) entry which is preliminary data.</text>
</comment>
<dbReference type="InterPro" id="IPR002328">
    <property type="entry name" value="ADH_Zn_CS"/>
</dbReference>
<dbReference type="PANTHER" id="PTHR42683">
    <property type="entry name" value="ALDEHYDE REDUCTASE"/>
    <property type="match status" value="1"/>
</dbReference>
<dbReference type="InterPro" id="IPR011032">
    <property type="entry name" value="GroES-like_sf"/>
</dbReference>
<dbReference type="InterPro" id="IPR036291">
    <property type="entry name" value="NAD(P)-bd_dom_sf"/>
</dbReference>
<dbReference type="EMBL" id="JAGPUO010000007">
    <property type="protein sequence ID" value="KAG5661489.1"/>
    <property type="molecule type" value="Genomic_DNA"/>
</dbReference>
<dbReference type="CDD" id="cd05283">
    <property type="entry name" value="CAD1"/>
    <property type="match status" value="1"/>
</dbReference>
<dbReference type="Gene3D" id="3.40.50.720">
    <property type="entry name" value="NAD(P)-binding Rossmann-like Domain"/>
    <property type="match status" value="1"/>
</dbReference>
<gene>
    <name evidence="14" type="ORF">KAF25_005611</name>
</gene>
<feature type="region of interest" description="Disordered" evidence="12">
    <location>
        <begin position="383"/>
        <end position="404"/>
    </location>
</feature>
<comment type="subunit">
    <text evidence="3">Homodimer.</text>
</comment>
<keyword evidence="8" id="KW-0560">Oxidoreductase</keyword>
<keyword evidence="5 11" id="KW-0479">Metal-binding</keyword>
<proteinExistence type="inferred from homology"/>
<evidence type="ECO:0000256" key="8">
    <source>
        <dbReference type="ARBA" id="ARBA00023002"/>
    </source>
</evidence>
<dbReference type="Gene3D" id="3.90.180.10">
    <property type="entry name" value="Medium-chain alcohol dehydrogenases, catalytic domain"/>
    <property type="match status" value="1"/>
</dbReference>
<sequence length="715" mass="77766">MSVPDKFQGFQSPSAENWTDFQKNSFEPRPFGEYDVDIKIECCGVCASDRHTISGDWGECPYPLAVGHEVVGKVLRVGDKVSLAKVGDRVGAGAQVWSCLDCRQCKNDNETYCKDQIDAYGADYLDTGFKTQGGYSSHTRVNEYWVYPIPEALSSAQAAPMLCAGITVYSPLKRLGAGPGKKVGIVGIGGLGHYGVIFAKAMGAEVWAISRSRAKEEDARKMGADGFLATGEKNWTEGHKMTFDIIINTANSFEGFALSEYLSLLDIHGHWNSVGLPGGDGIEIRNQDFISNGCYIGSSHLGSRREMLEMLDLAADKGLKSWIEEIPISKEGLQKAMEALKTSSVRYRSCMVGYDEAFDQAIAYPPPTFSPIGFSRLTTNIMGQSSASPASSPTRSQSPITSNTSSMDLTLRFQRSCSKAEIASVGISPSTSAAFAIYTAAQTAQSWIDVFDTKTQKGYSKTSGSRAVFSPGGSRLATVRDWTVQLTGAVDFHHSSTVFVRDYASGKTACELKEAKGEPIAWSRDGRVIAVGEARDRIGVWDVKNGTRVGKVLSHIDAVTHAAFLPDHSLVTISRDGTLRITNTATCKTIRRLEIDGSNNPRALAVTPDGRRIVSIWGTNVHIWVPSANDLTSYNLNAVRRCEGWPLAISPDCRYLLCRTENGFDIMDVATGTVVYEEATEEMVMSGAFAEDAKTLVLGRMDGVIEVRDVFDRRA</sequence>
<name>A0A9P7H4A1_9HYPO</name>
<evidence type="ECO:0000256" key="9">
    <source>
        <dbReference type="ARBA" id="ARBA00024074"/>
    </source>
</evidence>
<evidence type="ECO:0000256" key="11">
    <source>
        <dbReference type="RuleBase" id="RU361277"/>
    </source>
</evidence>
<dbReference type="PROSITE" id="PS00059">
    <property type="entry name" value="ADH_ZINC"/>
    <property type="match status" value="1"/>
</dbReference>
<evidence type="ECO:0000256" key="6">
    <source>
        <dbReference type="ARBA" id="ARBA00022833"/>
    </source>
</evidence>
<dbReference type="SMART" id="SM00829">
    <property type="entry name" value="PKS_ER"/>
    <property type="match status" value="1"/>
</dbReference>
<dbReference type="Pfam" id="PF00107">
    <property type="entry name" value="ADH_zinc_N"/>
    <property type="match status" value="1"/>
</dbReference>
<evidence type="ECO:0000256" key="5">
    <source>
        <dbReference type="ARBA" id="ARBA00022723"/>
    </source>
</evidence>
<dbReference type="SUPFAM" id="SSF51735">
    <property type="entry name" value="NAD(P)-binding Rossmann-fold domains"/>
    <property type="match status" value="1"/>
</dbReference>
<evidence type="ECO:0000313" key="15">
    <source>
        <dbReference type="Proteomes" id="UP000782241"/>
    </source>
</evidence>
<dbReference type="Gene3D" id="2.130.10.10">
    <property type="entry name" value="YVTN repeat-like/Quinoprotein amine dehydrogenase"/>
    <property type="match status" value="1"/>
</dbReference>
<evidence type="ECO:0000256" key="10">
    <source>
        <dbReference type="ARBA" id="ARBA00050997"/>
    </source>
</evidence>
<dbReference type="Proteomes" id="UP000782241">
    <property type="component" value="Unassembled WGS sequence"/>
</dbReference>